<keyword evidence="2" id="KW-0805">Transcription regulation</keyword>
<organism evidence="6 7">
    <name type="scientific">Methylobacterium durans</name>
    <dbReference type="NCBI Taxonomy" id="2202825"/>
    <lineage>
        <taxon>Bacteria</taxon>
        <taxon>Pseudomonadati</taxon>
        <taxon>Pseudomonadota</taxon>
        <taxon>Alphaproteobacteria</taxon>
        <taxon>Hyphomicrobiales</taxon>
        <taxon>Methylobacteriaceae</taxon>
        <taxon>Methylobacterium</taxon>
    </lineage>
</organism>
<dbReference type="InterPro" id="IPR036390">
    <property type="entry name" value="WH_DNA-bd_sf"/>
</dbReference>
<dbReference type="SUPFAM" id="SSF46785">
    <property type="entry name" value="Winged helix' DNA-binding domain"/>
    <property type="match status" value="1"/>
</dbReference>
<keyword evidence="4" id="KW-0804">Transcription</keyword>
<keyword evidence="3" id="KW-0238">DNA-binding</keyword>
<dbReference type="EMBL" id="CP029550">
    <property type="protein sequence ID" value="AWN43085.1"/>
    <property type="molecule type" value="Genomic_DNA"/>
</dbReference>
<dbReference type="GO" id="GO:0003700">
    <property type="term" value="F:DNA-binding transcription factor activity"/>
    <property type="evidence" value="ECO:0007669"/>
    <property type="project" value="InterPro"/>
</dbReference>
<proteinExistence type="inferred from homology"/>
<reference evidence="7" key="1">
    <citation type="submission" date="2018-05" db="EMBL/GenBank/DDBJ databases">
        <title>Complete Genome Sequence of Methylobacterium sp. 17SD2-17.</title>
        <authorList>
            <person name="Srinivasan S."/>
        </authorList>
    </citation>
    <scope>NUCLEOTIDE SEQUENCE [LARGE SCALE GENOMIC DNA]</scope>
    <source>
        <strain evidence="7">17SD2-17</strain>
    </source>
</reference>
<accession>A0A2U8WAA9</accession>
<evidence type="ECO:0000313" key="6">
    <source>
        <dbReference type="EMBL" id="AWN43085.1"/>
    </source>
</evidence>
<dbReference type="FunFam" id="1.10.10.10:FF:000001">
    <property type="entry name" value="LysR family transcriptional regulator"/>
    <property type="match status" value="1"/>
</dbReference>
<dbReference type="Proteomes" id="UP000245926">
    <property type="component" value="Chromosome"/>
</dbReference>
<dbReference type="Pfam" id="PF00126">
    <property type="entry name" value="HTH_1"/>
    <property type="match status" value="1"/>
</dbReference>
<feature type="domain" description="HTH lysR-type" evidence="5">
    <location>
        <begin position="13"/>
        <end position="68"/>
    </location>
</feature>
<keyword evidence="7" id="KW-1185">Reference proteome</keyword>
<dbReference type="AlphaFoldDB" id="A0A2U8WAA9"/>
<sequence>MRTMQELLEPGGLEELAAFLAVAEAGSFVEAARKLGRDASVVSRRVSQLEQRLGVRLLSRTTRRVALTEVGATYARRVQALLDELASASREASDFAASPQGLVRVSVPLTFGRQWIAPLLPSFLAHHPQIRIDARFSDRFVDVVAEGFDVAIRVGARGLQDSSLTARRLASYRNLLVAAPGYLAAHGTPLLPADLADHACLGFTGHAAWPDWPLTKDGVRRTVRPACALVADHSEVPLMAAIDGAGITLTAHWLAGPTLRAGRLVEVLPGWGGKEDGGVYAILPPGRLVPTKTRLFVEAVTRSIRAGWGQ</sequence>
<dbReference type="PANTHER" id="PTHR30537:SF5">
    <property type="entry name" value="HTH-TYPE TRANSCRIPTIONAL ACTIVATOR TTDR-RELATED"/>
    <property type="match status" value="1"/>
</dbReference>
<evidence type="ECO:0000313" key="7">
    <source>
        <dbReference type="Proteomes" id="UP000245926"/>
    </source>
</evidence>
<protein>
    <submittedName>
        <fullName evidence="6">Transcriptional regulator</fullName>
    </submittedName>
</protein>
<evidence type="ECO:0000259" key="5">
    <source>
        <dbReference type="PROSITE" id="PS50931"/>
    </source>
</evidence>
<dbReference type="CDD" id="cd08422">
    <property type="entry name" value="PBP2_CrgA_like"/>
    <property type="match status" value="1"/>
</dbReference>
<evidence type="ECO:0000256" key="1">
    <source>
        <dbReference type="ARBA" id="ARBA00009437"/>
    </source>
</evidence>
<dbReference type="KEGG" id="mets:DK389_24580"/>
<dbReference type="PANTHER" id="PTHR30537">
    <property type="entry name" value="HTH-TYPE TRANSCRIPTIONAL REGULATOR"/>
    <property type="match status" value="1"/>
</dbReference>
<dbReference type="GO" id="GO:0006351">
    <property type="term" value="P:DNA-templated transcription"/>
    <property type="evidence" value="ECO:0007669"/>
    <property type="project" value="TreeGrafter"/>
</dbReference>
<gene>
    <name evidence="6" type="ORF">DK389_24580</name>
</gene>
<dbReference type="Gene3D" id="1.10.10.10">
    <property type="entry name" value="Winged helix-like DNA-binding domain superfamily/Winged helix DNA-binding domain"/>
    <property type="match status" value="1"/>
</dbReference>
<evidence type="ECO:0000256" key="3">
    <source>
        <dbReference type="ARBA" id="ARBA00023125"/>
    </source>
</evidence>
<dbReference type="InterPro" id="IPR036388">
    <property type="entry name" value="WH-like_DNA-bd_sf"/>
</dbReference>
<dbReference type="Pfam" id="PF03466">
    <property type="entry name" value="LysR_substrate"/>
    <property type="match status" value="1"/>
</dbReference>
<dbReference type="Gene3D" id="3.40.190.290">
    <property type="match status" value="1"/>
</dbReference>
<dbReference type="InterPro" id="IPR000847">
    <property type="entry name" value="LysR_HTH_N"/>
</dbReference>
<evidence type="ECO:0000256" key="2">
    <source>
        <dbReference type="ARBA" id="ARBA00023015"/>
    </source>
</evidence>
<comment type="similarity">
    <text evidence="1">Belongs to the LysR transcriptional regulatory family.</text>
</comment>
<name>A0A2U8WAA9_9HYPH</name>
<dbReference type="OrthoDB" id="9786526at2"/>
<dbReference type="InterPro" id="IPR058163">
    <property type="entry name" value="LysR-type_TF_proteobact-type"/>
</dbReference>
<dbReference type="SUPFAM" id="SSF53850">
    <property type="entry name" value="Periplasmic binding protein-like II"/>
    <property type="match status" value="1"/>
</dbReference>
<evidence type="ECO:0000256" key="4">
    <source>
        <dbReference type="ARBA" id="ARBA00023163"/>
    </source>
</evidence>
<dbReference type="InterPro" id="IPR005119">
    <property type="entry name" value="LysR_subst-bd"/>
</dbReference>
<dbReference type="PROSITE" id="PS50931">
    <property type="entry name" value="HTH_LYSR"/>
    <property type="match status" value="1"/>
</dbReference>
<dbReference type="GO" id="GO:0043565">
    <property type="term" value="F:sequence-specific DNA binding"/>
    <property type="evidence" value="ECO:0007669"/>
    <property type="project" value="TreeGrafter"/>
</dbReference>